<keyword evidence="3" id="KW-1185">Reference proteome</keyword>
<evidence type="ECO:0000313" key="2">
    <source>
        <dbReference type="EMBL" id="MFC4243378.1"/>
    </source>
</evidence>
<protein>
    <submittedName>
        <fullName evidence="2">Helix-turn-helix transcriptional regulator</fullName>
    </submittedName>
</protein>
<comment type="caution">
    <text evidence="2">The sequence shown here is derived from an EMBL/GenBank/DDBJ whole genome shotgun (WGS) entry which is preliminary data.</text>
</comment>
<gene>
    <name evidence="2" type="ORF">ACFOYW_08330</name>
</gene>
<dbReference type="RefSeq" id="WP_390228404.1">
    <property type="nucleotide sequence ID" value="NZ_JBHSCN010000005.1"/>
</dbReference>
<dbReference type="InterPro" id="IPR010982">
    <property type="entry name" value="Lambda_DNA-bd_dom_sf"/>
</dbReference>
<dbReference type="CDD" id="cd00093">
    <property type="entry name" value="HTH_XRE"/>
    <property type="match status" value="1"/>
</dbReference>
<dbReference type="SUPFAM" id="SSF47413">
    <property type="entry name" value="lambda repressor-like DNA-binding domains"/>
    <property type="match status" value="1"/>
</dbReference>
<evidence type="ECO:0000313" key="3">
    <source>
        <dbReference type="Proteomes" id="UP001595900"/>
    </source>
</evidence>
<dbReference type="InterPro" id="IPR001387">
    <property type="entry name" value="Cro/C1-type_HTH"/>
</dbReference>
<dbReference type="EMBL" id="JBHSCN010000005">
    <property type="protein sequence ID" value="MFC4243378.1"/>
    <property type="molecule type" value="Genomic_DNA"/>
</dbReference>
<proteinExistence type="predicted"/>
<reference evidence="3" key="1">
    <citation type="journal article" date="2019" name="Int. J. Syst. Evol. Microbiol.">
        <title>The Global Catalogue of Microorganisms (GCM) 10K type strain sequencing project: providing services to taxonomists for standard genome sequencing and annotation.</title>
        <authorList>
            <consortium name="The Broad Institute Genomics Platform"/>
            <consortium name="The Broad Institute Genome Sequencing Center for Infectious Disease"/>
            <person name="Wu L."/>
            <person name="Ma J."/>
        </authorList>
    </citation>
    <scope>NUCLEOTIDE SEQUENCE [LARGE SCALE GENOMIC DNA]</scope>
    <source>
        <strain evidence="3">CGMCC 1.10363</strain>
    </source>
</reference>
<dbReference type="Proteomes" id="UP001595900">
    <property type="component" value="Unassembled WGS sequence"/>
</dbReference>
<dbReference type="SMART" id="SM00530">
    <property type="entry name" value="HTH_XRE"/>
    <property type="match status" value="1"/>
</dbReference>
<dbReference type="PROSITE" id="PS50943">
    <property type="entry name" value="HTH_CROC1"/>
    <property type="match status" value="1"/>
</dbReference>
<dbReference type="Gene3D" id="1.10.260.40">
    <property type="entry name" value="lambda repressor-like DNA-binding domains"/>
    <property type="match status" value="1"/>
</dbReference>
<dbReference type="Pfam" id="PF01381">
    <property type="entry name" value="HTH_3"/>
    <property type="match status" value="1"/>
</dbReference>
<name>A0ABV8Q6U1_9MICO</name>
<sequence length="88" mass="9781">MSPESSLNPNFETLRLRLSSLRAERGLTYEKLSELSGVSRSTLIAMETATPRSRRPGRPASRGSLESWWRVAHALNVPPSELFKALDG</sequence>
<organism evidence="2 3">
    <name type="scientific">Gryllotalpicola reticulitermitis</name>
    <dbReference type="NCBI Taxonomy" id="1184153"/>
    <lineage>
        <taxon>Bacteria</taxon>
        <taxon>Bacillati</taxon>
        <taxon>Actinomycetota</taxon>
        <taxon>Actinomycetes</taxon>
        <taxon>Micrococcales</taxon>
        <taxon>Microbacteriaceae</taxon>
        <taxon>Gryllotalpicola</taxon>
    </lineage>
</organism>
<feature type="domain" description="HTH cro/C1-type" evidence="1">
    <location>
        <begin position="18"/>
        <end position="82"/>
    </location>
</feature>
<evidence type="ECO:0000259" key="1">
    <source>
        <dbReference type="PROSITE" id="PS50943"/>
    </source>
</evidence>
<accession>A0ABV8Q6U1</accession>